<keyword evidence="2" id="KW-0472">Membrane</keyword>
<sequence>MAIENVSALHHFMAIVSDRVSEQVMMFLYFPLHGLAMSHACYNPIIYCFMNTRFRDGLFIILRTIPFLKKYFDSRAPSTRLPGTACFLRSPEIFVLSPHPIDPHSSPYFYALVAD</sequence>
<accession>A0ABQ9K6H7</accession>
<gene>
    <name evidence="6" type="ORF">NQ317_015128</name>
</gene>
<evidence type="ECO:0000256" key="1">
    <source>
        <dbReference type="ARBA" id="ARBA00004651"/>
    </source>
</evidence>
<proteinExistence type="predicted"/>
<evidence type="ECO:0000313" key="7">
    <source>
        <dbReference type="Proteomes" id="UP001162164"/>
    </source>
</evidence>
<name>A0ABQ9K6H7_9CUCU</name>
<evidence type="ECO:0000313" key="6">
    <source>
        <dbReference type="EMBL" id="KAJ8985632.1"/>
    </source>
</evidence>
<comment type="subcellular location">
    <subcellularLocation>
        <location evidence="1">Cell membrane</location>
        <topology evidence="1">Multi-pass membrane protein</topology>
    </subcellularLocation>
</comment>
<keyword evidence="3" id="KW-0297">G-protein coupled receptor</keyword>
<dbReference type="Gene3D" id="1.20.1070.10">
    <property type="entry name" value="Rhodopsin 7-helix transmembrane proteins"/>
    <property type="match status" value="1"/>
</dbReference>
<dbReference type="InterPro" id="IPR001681">
    <property type="entry name" value="Neurokn_rcpt"/>
</dbReference>
<evidence type="ECO:0000256" key="4">
    <source>
        <dbReference type="ARBA" id="ARBA00023170"/>
    </source>
</evidence>
<dbReference type="EMBL" id="JAPWTJ010000010">
    <property type="protein sequence ID" value="KAJ8985632.1"/>
    <property type="molecule type" value="Genomic_DNA"/>
</dbReference>
<evidence type="ECO:0000256" key="2">
    <source>
        <dbReference type="ARBA" id="ARBA00022475"/>
    </source>
</evidence>
<dbReference type="Proteomes" id="UP001162164">
    <property type="component" value="Unassembled WGS sequence"/>
</dbReference>
<keyword evidence="4" id="KW-0675">Receptor</keyword>
<evidence type="ECO:0008006" key="8">
    <source>
        <dbReference type="Google" id="ProtNLM"/>
    </source>
</evidence>
<evidence type="ECO:0000256" key="3">
    <source>
        <dbReference type="ARBA" id="ARBA00023040"/>
    </source>
</evidence>
<organism evidence="6 7">
    <name type="scientific">Molorchus minor</name>
    <dbReference type="NCBI Taxonomy" id="1323400"/>
    <lineage>
        <taxon>Eukaryota</taxon>
        <taxon>Metazoa</taxon>
        <taxon>Ecdysozoa</taxon>
        <taxon>Arthropoda</taxon>
        <taxon>Hexapoda</taxon>
        <taxon>Insecta</taxon>
        <taxon>Pterygota</taxon>
        <taxon>Neoptera</taxon>
        <taxon>Endopterygota</taxon>
        <taxon>Coleoptera</taxon>
        <taxon>Polyphaga</taxon>
        <taxon>Cucujiformia</taxon>
        <taxon>Chrysomeloidea</taxon>
        <taxon>Cerambycidae</taxon>
        <taxon>Lamiinae</taxon>
        <taxon>Monochamini</taxon>
        <taxon>Molorchus</taxon>
    </lineage>
</organism>
<keyword evidence="7" id="KW-1185">Reference proteome</keyword>
<reference evidence="6" key="1">
    <citation type="journal article" date="2023" name="Insect Mol. Biol.">
        <title>Genome sequencing provides insights into the evolution of gene families encoding plant cell wall-degrading enzymes in longhorned beetles.</title>
        <authorList>
            <person name="Shin N.R."/>
            <person name="Okamura Y."/>
            <person name="Kirsch R."/>
            <person name="Pauchet Y."/>
        </authorList>
    </citation>
    <scope>NUCLEOTIDE SEQUENCE</scope>
    <source>
        <strain evidence="6">MMC_N1</strain>
    </source>
</reference>
<keyword evidence="2" id="KW-1003">Cell membrane</keyword>
<comment type="caution">
    <text evidence="6">The sequence shown here is derived from an EMBL/GenBank/DDBJ whole genome shotgun (WGS) entry which is preliminary data.</text>
</comment>
<evidence type="ECO:0000256" key="5">
    <source>
        <dbReference type="ARBA" id="ARBA00023224"/>
    </source>
</evidence>
<dbReference type="SUPFAM" id="SSF81321">
    <property type="entry name" value="Family A G protein-coupled receptor-like"/>
    <property type="match status" value="1"/>
</dbReference>
<dbReference type="PANTHER" id="PTHR46925">
    <property type="entry name" value="G-PROTEIN COUPLED RECEPTOR TKR-1-RELATED"/>
    <property type="match status" value="1"/>
</dbReference>
<dbReference type="PANTHER" id="PTHR46925:SF2">
    <property type="entry name" value="G-PROTEIN COUPLED RECEPTOR TKR-1-RELATED"/>
    <property type="match status" value="1"/>
</dbReference>
<keyword evidence="5" id="KW-0807">Transducer</keyword>
<protein>
    <recommendedName>
        <fullName evidence="8">G-protein coupled receptors family 1 profile domain-containing protein</fullName>
    </recommendedName>
</protein>